<reference evidence="9 10" key="1">
    <citation type="submission" date="2016-07" db="EMBL/GenBank/DDBJ databases">
        <title>Pervasive Adenine N6-methylation of Active Genes in Fungi.</title>
        <authorList>
            <consortium name="DOE Joint Genome Institute"/>
            <person name="Mondo S.J."/>
            <person name="Dannebaum R.O."/>
            <person name="Kuo R.C."/>
            <person name="Labutti K."/>
            <person name="Haridas S."/>
            <person name="Kuo A."/>
            <person name="Salamov A."/>
            <person name="Ahrendt S.R."/>
            <person name="Lipzen A."/>
            <person name="Sullivan W."/>
            <person name="Andreopoulos W.B."/>
            <person name="Clum A."/>
            <person name="Lindquist E."/>
            <person name="Daum C."/>
            <person name="Ramamoorthy G.K."/>
            <person name="Gryganskyi A."/>
            <person name="Culley D."/>
            <person name="Magnuson J.K."/>
            <person name="James T.Y."/>
            <person name="O'Malley M.A."/>
            <person name="Stajich J.E."/>
            <person name="Spatafora J.W."/>
            <person name="Visel A."/>
            <person name="Grigoriev I.V."/>
        </authorList>
    </citation>
    <scope>NUCLEOTIDE SEQUENCE [LARGE SCALE GENOMIC DNA]</scope>
    <source>
        <strain evidence="9 10">NRRL 3301</strain>
    </source>
</reference>
<feature type="compositionally biased region" description="Polar residues" evidence="6">
    <location>
        <begin position="603"/>
        <end position="613"/>
    </location>
</feature>
<dbReference type="InterPro" id="IPR001005">
    <property type="entry name" value="SANT/Myb"/>
</dbReference>
<dbReference type="STRING" id="101127.A0A1X2G9Z5"/>
<accession>A0A1X2G9Z5</accession>
<dbReference type="PROSITE" id="PS50090">
    <property type="entry name" value="MYB_LIKE"/>
    <property type="match status" value="1"/>
</dbReference>
<dbReference type="GO" id="GO:0005634">
    <property type="term" value="C:nucleus"/>
    <property type="evidence" value="ECO:0007669"/>
    <property type="project" value="UniProtKB-SubCell"/>
</dbReference>
<dbReference type="Pfam" id="PF13921">
    <property type="entry name" value="Myb_DNA-bind_6"/>
    <property type="match status" value="1"/>
</dbReference>
<evidence type="ECO:0000313" key="10">
    <source>
        <dbReference type="Proteomes" id="UP000242146"/>
    </source>
</evidence>
<feature type="region of interest" description="Disordered" evidence="6">
    <location>
        <begin position="26"/>
        <end position="66"/>
    </location>
</feature>
<evidence type="ECO:0000259" key="8">
    <source>
        <dbReference type="PROSITE" id="PS51204"/>
    </source>
</evidence>
<dbReference type="AlphaFoldDB" id="A0A1X2G9Z5"/>
<evidence type="ECO:0000256" key="5">
    <source>
        <dbReference type="ARBA" id="ARBA00029670"/>
    </source>
</evidence>
<dbReference type="GO" id="GO:0003682">
    <property type="term" value="F:chromatin binding"/>
    <property type="evidence" value="ECO:0007669"/>
    <property type="project" value="TreeGrafter"/>
</dbReference>
<dbReference type="CDD" id="cd00167">
    <property type="entry name" value="SANT"/>
    <property type="match status" value="1"/>
</dbReference>
<evidence type="ECO:0000256" key="3">
    <source>
        <dbReference type="ARBA" id="ARBA00023242"/>
    </source>
</evidence>
<comment type="caution">
    <text evidence="9">The sequence shown here is derived from an EMBL/GenBank/DDBJ whole genome shotgun (WGS) entry which is preliminary data.</text>
</comment>
<dbReference type="PROSITE" id="PS51204">
    <property type="entry name" value="HSA"/>
    <property type="match status" value="1"/>
</dbReference>
<feature type="compositionally biased region" description="Low complexity" evidence="6">
    <location>
        <begin position="902"/>
        <end position="911"/>
    </location>
</feature>
<name>A0A1X2G9Z5_9FUNG</name>
<evidence type="ECO:0000256" key="6">
    <source>
        <dbReference type="SAM" id="MobiDB-lite"/>
    </source>
</evidence>
<keyword evidence="2" id="KW-0156">Chromatin regulator</keyword>
<feature type="compositionally biased region" description="Low complexity" evidence="6">
    <location>
        <begin position="44"/>
        <end position="59"/>
    </location>
</feature>
<feature type="domain" description="HSA" evidence="8">
    <location>
        <begin position="158"/>
        <end position="230"/>
    </location>
</feature>
<keyword evidence="10" id="KW-1185">Reference proteome</keyword>
<dbReference type="SMART" id="SM00717">
    <property type="entry name" value="SANT"/>
    <property type="match status" value="1"/>
</dbReference>
<evidence type="ECO:0000256" key="1">
    <source>
        <dbReference type="ARBA" id="ARBA00004123"/>
    </source>
</evidence>
<feature type="region of interest" description="Disordered" evidence="6">
    <location>
        <begin position="687"/>
        <end position="734"/>
    </location>
</feature>
<dbReference type="GO" id="GO:0006281">
    <property type="term" value="P:DNA repair"/>
    <property type="evidence" value="ECO:0007669"/>
    <property type="project" value="TreeGrafter"/>
</dbReference>
<protein>
    <recommendedName>
        <fullName evidence="5">Vacuolar import and degradation protein 21</fullName>
    </recommendedName>
</protein>
<feature type="compositionally biased region" description="Basic and acidic residues" evidence="6">
    <location>
        <begin position="531"/>
        <end position="540"/>
    </location>
</feature>
<organism evidence="9 10">
    <name type="scientific">Hesseltinella vesiculosa</name>
    <dbReference type="NCBI Taxonomy" id="101127"/>
    <lineage>
        <taxon>Eukaryota</taxon>
        <taxon>Fungi</taxon>
        <taxon>Fungi incertae sedis</taxon>
        <taxon>Mucoromycota</taxon>
        <taxon>Mucoromycotina</taxon>
        <taxon>Mucoromycetes</taxon>
        <taxon>Mucorales</taxon>
        <taxon>Cunninghamellaceae</taxon>
        <taxon>Hesseltinella</taxon>
    </lineage>
</organism>
<gene>
    <name evidence="9" type="ORF">DM01DRAFT_141825</name>
</gene>
<dbReference type="PANTHER" id="PTHR46459:SF1">
    <property type="entry name" value="E1A-BINDING PROTEIN P400"/>
    <property type="match status" value="1"/>
</dbReference>
<dbReference type="EMBL" id="MCGT01000031">
    <property type="protein sequence ID" value="ORX48007.1"/>
    <property type="molecule type" value="Genomic_DNA"/>
</dbReference>
<feature type="compositionally biased region" description="Low complexity" evidence="6">
    <location>
        <begin position="614"/>
        <end position="642"/>
    </location>
</feature>
<proteinExistence type="predicted"/>
<feature type="compositionally biased region" description="Polar residues" evidence="6">
    <location>
        <begin position="643"/>
        <end position="653"/>
    </location>
</feature>
<feature type="region of interest" description="Disordered" evidence="6">
    <location>
        <begin position="531"/>
        <end position="565"/>
    </location>
</feature>
<feature type="region of interest" description="Disordered" evidence="6">
    <location>
        <begin position="239"/>
        <end position="263"/>
    </location>
</feature>
<keyword evidence="3" id="KW-0539">Nucleus</keyword>
<dbReference type="PANTHER" id="PTHR46459">
    <property type="entry name" value="E1A-BINDING PROTEIN P400-RELATED"/>
    <property type="match status" value="1"/>
</dbReference>
<dbReference type="Pfam" id="PF07529">
    <property type="entry name" value="HSA"/>
    <property type="match status" value="1"/>
</dbReference>
<dbReference type="OrthoDB" id="5364245at2759"/>
<feature type="compositionally biased region" description="Polar residues" evidence="6">
    <location>
        <begin position="541"/>
        <end position="550"/>
    </location>
</feature>
<feature type="domain" description="Myb-like" evidence="7">
    <location>
        <begin position="431"/>
        <end position="484"/>
    </location>
</feature>
<comment type="function">
    <text evidence="4">Component of the NuA4 histone acetyltransferase complex which is involved in transcriptional activation of selected genes principally by acetylation of nucleosomal histone H4 and H2A. The NuA4 complex is also involved in DNA repair.</text>
</comment>
<sequence length="922" mass="102983">MVTRGVSGAVRPKSVEEILSQLHEKDIAPVPPIKEPRPTLTIKPSRSASPASSHVSSKPATKKHPIFLRRTMDSVPGHTQYYNGIKLTDHDKERVRALDIFAWHLRAKAQPLYQVLQNANKIVSTKDWKLARDEMKAVKTVKRIQELKSKNMWVFRQMKRQAVMPRSKTHWDNLLDEMKWMQTDFKEERKWKMAMAYMISRSVMDWHQAKDKSTVCVKIRRNLKSPQIKDETYAMQDENELPRALPNGATPLDTPPPSATSSQLDIASKQLLEEPLPEPDLPTLLPATIQAYRAAVHRLDPNLPLCTVAPDDWTAFDMEAVFSDLLLYEPPSSDHHDPYYNAVETTRTVPLSSLITNKIKLESDTPMNKRKYTIDGELLPSAYREKRFKPARHDRGDMMPLVSPLFAPRKSKEPAPAQPPVPKQAFCHPLSTWSDDDDICLIKLIHDYSFNWTLICDTLNAHRLPISGLKRTAWECYTRWKQRNLVSLTGQVNADYVPKMKKDHNRRLALVRLDSTSKRHRQYNIFEAIKKTQQKREDAQKPTSSNQTPPGTVDKHGYSSTGQRLPSAMDMMMIKFQRDRQMAQTFLEQRQLQATYGLAGLSMNNPRSLGQPSASHPQLLAAQQQQQQRMAAIAAHASQQRQLQGMPNGQSPPVANMAGGPALQRYPTSSQAQVQLQMLRQQQVAMLAASQMHAQQQQQPPEQKSSPSTASSPNPPSAPSPMTTSQPPVPVHTPAPSAEMVAQQVSNMTTPIVAQTSTLPGRTPVSPQGTPNPMSPAIPALSNNTPPSATPAASLTPQQINQQNASLALVAAQLMGYPLPQLNSQQVQLQQAQLQRYIRQLQQRSAQPGASTPPQQPMAAPILTPQQQQQRIQQMAQLQQLLQQQQALQQSGASPTPPPKPSASTSPSTSPSNPPSMVQPNP</sequence>
<evidence type="ECO:0000256" key="2">
    <source>
        <dbReference type="ARBA" id="ARBA00022853"/>
    </source>
</evidence>
<dbReference type="SMART" id="SM00573">
    <property type="entry name" value="HSA"/>
    <property type="match status" value="1"/>
</dbReference>
<dbReference type="GO" id="GO:0006325">
    <property type="term" value="P:chromatin organization"/>
    <property type="evidence" value="ECO:0007669"/>
    <property type="project" value="UniProtKB-KW"/>
</dbReference>
<feature type="region of interest" description="Disordered" evidence="6">
    <location>
        <begin position="841"/>
        <end position="922"/>
    </location>
</feature>
<comment type="subcellular location">
    <subcellularLocation>
        <location evidence="1">Nucleus</location>
    </subcellularLocation>
</comment>
<dbReference type="PRINTS" id="PR01217">
    <property type="entry name" value="PRICHEXTENSN"/>
</dbReference>
<dbReference type="Proteomes" id="UP000242146">
    <property type="component" value="Unassembled WGS sequence"/>
</dbReference>
<feature type="compositionally biased region" description="Low complexity" evidence="6">
    <location>
        <begin position="687"/>
        <end position="712"/>
    </location>
</feature>
<feature type="compositionally biased region" description="Low complexity" evidence="6">
    <location>
        <begin position="866"/>
        <end position="894"/>
    </location>
</feature>
<evidence type="ECO:0000256" key="4">
    <source>
        <dbReference type="ARBA" id="ARBA00025178"/>
    </source>
</evidence>
<dbReference type="GO" id="GO:0035267">
    <property type="term" value="C:NuA4 histone acetyltransferase complex"/>
    <property type="evidence" value="ECO:0007669"/>
    <property type="project" value="TreeGrafter"/>
</dbReference>
<feature type="region of interest" description="Disordered" evidence="6">
    <location>
        <begin position="603"/>
        <end position="669"/>
    </location>
</feature>
<evidence type="ECO:0000259" key="7">
    <source>
        <dbReference type="PROSITE" id="PS50090"/>
    </source>
</evidence>
<dbReference type="InterPro" id="IPR014012">
    <property type="entry name" value="HSA_dom"/>
</dbReference>
<evidence type="ECO:0000313" key="9">
    <source>
        <dbReference type="EMBL" id="ORX48007.1"/>
    </source>
</evidence>